<dbReference type="Gene3D" id="2.30.30.100">
    <property type="match status" value="1"/>
</dbReference>
<dbReference type="AlphaFoldDB" id="A0A816XEN0"/>
<comment type="caution">
    <text evidence="3">The sequence shown here is derived from an EMBL/GenBank/DDBJ whole genome shotgun (WGS) entry which is preliminary data.</text>
</comment>
<accession>A0A816XEN0</accession>
<dbReference type="InterPro" id="IPR003609">
    <property type="entry name" value="Pan_app"/>
</dbReference>
<sequence>MSSPTHAIYSSTLSLSLQGHEFQPQYGVQLILNKTARSRLLCSAACSQNLSCRIFDYDSSSHRCRLFEADLTNGAIIATASQTSIVGSMILSASLYASMYNQSCSACQGNRYQTCSSTTNMCQCPGNSYWNGSMCPLQLFENVACSQIDACRSDLNLSCIINSYGEFTQCLTGMPKLTTAATVTAAMVATATMTASTTQCSTIFIDQTTYSTGSNPDSLKAVDVNGDSKPDIIVANYGSNNVGVLLNIGNGTFAAQKTYSTGSGSIPYYVVAADVNGDNKPDIIVANYGSNNIGVLLNCC</sequence>
<organism evidence="3 4">
    <name type="scientific">Rotaria magnacalcarata</name>
    <dbReference type="NCBI Taxonomy" id="392030"/>
    <lineage>
        <taxon>Eukaryota</taxon>
        <taxon>Metazoa</taxon>
        <taxon>Spiralia</taxon>
        <taxon>Gnathifera</taxon>
        <taxon>Rotifera</taxon>
        <taxon>Eurotatoria</taxon>
        <taxon>Bdelloidea</taxon>
        <taxon>Philodinida</taxon>
        <taxon>Philodinidae</taxon>
        <taxon>Rotaria</taxon>
    </lineage>
</organism>
<dbReference type="PANTHER" id="PTHR44103:SF1">
    <property type="entry name" value="PROPROTEIN CONVERTASE P"/>
    <property type="match status" value="1"/>
</dbReference>
<proteinExistence type="predicted"/>
<dbReference type="SUPFAM" id="SSF57414">
    <property type="entry name" value="Hairpin loop containing domain-like"/>
    <property type="match status" value="1"/>
</dbReference>
<evidence type="ECO:0000256" key="1">
    <source>
        <dbReference type="ARBA" id="ARBA00022729"/>
    </source>
</evidence>
<dbReference type="Proteomes" id="UP000663887">
    <property type="component" value="Unassembled WGS sequence"/>
</dbReference>
<feature type="domain" description="Apple" evidence="2">
    <location>
        <begin position="37"/>
        <end position="74"/>
    </location>
</feature>
<dbReference type="PANTHER" id="PTHR44103">
    <property type="entry name" value="PROPROTEIN CONVERTASE P"/>
    <property type="match status" value="1"/>
</dbReference>
<dbReference type="SUPFAM" id="SSF69318">
    <property type="entry name" value="Integrin alpha N-terminal domain"/>
    <property type="match status" value="1"/>
</dbReference>
<protein>
    <recommendedName>
        <fullName evidence="2">Apple domain-containing protein</fullName>
    </recommendedName>
</protein>
<name>A0A816XEN0_9BILA</name>
<gene>
    <name evidence="3" type="ORF">XDN619_LOCUS27806</name>
</gene>
<dbReference type="InterPro" id="IPR013517">
    <property type="entry name" value="FG-GAP"/>
</dbReference>
<dbReference type="InterPro" id="IPR028994">
    <property type="entry name" value="Integrin_alpha_N"/>
</dbReference>
<dbReference type="Pfam" id="PF00024">
    <property type="entry name" value="PAN_1"/>
    <property type="match status" value="1"/>
</dbReference>
<dbReference type="EMBL" id="CAJNRG010013205">
    <property type="protein sequence ID" value="CAF2146300.1"/>
    <property type="molecule type" value="Genomic_DNA"/>
</dbReference>
<reference evidence="3" key="1">
    <citation type="submission" date="2021-02" db="EMBL/GenBank/DDBJ databases">
        <authorList>
            <person name="Nowell W R."/>
        </authorList>
    </citation>
    <scope>NUCLEOTIDE SEQUENCE</scope>
</reference>
<evidence type="ECO:0000259" key="2">
    <source>
        <dbReference type="Pfam" id="PF00024"/>
    </source>
</evidence>
<keyword evidence="1" id="KW-0732">Signal</keyword>
<evidence type="ECO:0000313" key="4">
    <source>
        <dbReference type="Proteomes" id="UP000663887"/>
    </source>
</evidence>
<evidence type="ECO:0000313" key="3">
    <source>
        <dbReference type="EMBL" id="CAF2146300.1"/>
    </source>
</evidence>
<dbReference type="Gene3D" id="3.50.4.10">
    <property type="entry name" value="Hepatocyte Growth Factor"/>
    <property type="match status" value="1"/>
</dbReference>
<dbReference type="Pfam" id="PF13517">
    <property type="entry name" value="FG-GAP_3"/>
    <property type="match status" value="1"/>
</dbReference>